<dbReference type="CDD" id="cd03469">
    <property type="entry name" value="Rieske_RO_Alpha_N"/>
    <property type="match status" value="1"/>
</dbReference>
<evidence type="ECO:0000256" key="3">
    <source>
        <dbReference type="ARBA" id="ARBA00022723"/>
    </source>
</evidence>
<gene>
    <name evidence="8" type="ORF">MGWOODY_XGa2634</name>
</gene>
<keyword evidence="2" id="KW-0001">2Fe-2S</keyword>
<dbReference type="PROSITE" id="PS51296">
    <property type="entry name" value="RIESKE"/>
    <property type="match status" value="1"/>
</dbReference>
<keyword evidence="4 8" id="KW-0560">Oxidoreductase</keyword>
<dbReference type="AlphaFoldDB" id="A0A160TVN9"/>
<feature type="domain" description="Rieske" evidence="7">
    <location>
        <begin position="45"/>
        <end position="152"/>
    </location>
</feature>
<evidence type="ECO:0000256" key="6">
    <source>
        <dbReference type="ARBA" id="ARBA00023014"/>
    </source>
</evidence>
<keyword evidence="8" id="KW-0223">Dioxygenase</keyword>
<name>A0A160TVN9_9ZZZZ</name>
<accession>A0A160TVN9</accession>
<keyword evidence="5" id="KW-0408">Iron</keyword>
<keyword evidence="6" id="KW-0411">Iron-sulfur</keyword>
<dbReference type="GO" id="GO:0051537">
    <property type="term" value="F:2 iron, 2 sulfur cluster binding"/>
    <property type="evidence" value="ECO:0007669"/>
    <property type="project" value="UniProtKB-KW"/>
</dbReference>
<dbReference type="GO" id="GO:0005506">
    <property type="term" value="F:iron ion binding"/>
    <property type="evidence" value="ECO:0007669"/>
    <property type="project" value="InterPro"/>
</dbReference>
<evidence type="ECO:0000256" key="2">
    <source>
        <dbReference type="ARBA" id="ARBA00022714"/>
    </source>
</evidence>
<dbReference type="InterPro" id="IPR036922">
    <property type="entry name" value="Rieske_2Fe-2S_sf"/>
</dbReference>
<dbReference type="PANTHER" id="PTHR43756:SF5">
    <property type="entry name" value="CHOLINE MONOOXYGENASE, CHLOROPLASTIC"/>
    <property type="match status" value="1"/>
</dbReference>
<protein>
    <submittedName>
        <fullName evidence="8">Benzoate 1,2-dioxygenase</fullName>
        <ecNumber evidence="8">1.14.12.10</ecNumber>
    </submittedName>
</protein>
<dbReference type="EC" id="1.14.12.10" evidence="8"/>
<dbReference type="PRINTS" id="PR00090">
    <property type="entry name" value="RNGDIOXGNASE"/>
</dbReference>
<dbReference type="GO" id="GO:0018623">
    <property type="term" value="F:benzoate 1,2-dioxygenase activity"/>
    <property type="evidence" value="ECO:0007669"/>
    <property type="project" value="UniProtKB-EC"/>
</dbReference>
<evidence type="ECO:0000259" key="7">
    <source>
        <dbReference type="PROSITE" id="PS51296"/>
    </source>
</evidence>
<dbReference type="Pfam" id="PF00848">
    <property type="entry name" value="Ring_hydroxyl_A"/>
    <property type="match status" value="1"/>
</dbReference>
<dbReference type="PANTHER" id="PTHR43756">
    <property type="entry name" value="CHOLINE MONOOXYGENASE, CHLOROPLASTIC"/>
    <property type="match status" value="1"/>
</dbReference>
<evidence type="ECO:0000256" key="5">
    <source>
        <dbReference type="ARBA" id="ARBA00023004"/>
    </source>
</evidence>
<comment type="cofactor">
    <cofactor evidence="1">
        <name>Fe cation</name>
        <dbReference type="ChEBI" id="CHEBI:24875"/>
    </cofactor>
</comment>
<keyword evidence="3" id="KW-0479">Metal-binding</keyword>
<sequence length="377" mass="43166">MPTSYPDLAHFSDDPDDAWTLPGRYYYDEAVYADELEQIFYRNWQYVCHISQLKTPGHYVVRDIGSQSVVVLRDTHGEIRGFHNVCQHRAHRLLEGEGQVHESITCPYHAWRYDLDGGLRFARGSDKMKNFPHDSIRLQPVRVDTLCGFVFANLDGDAPPMAERYDGLEAEILTLAPDAPNLVRAHTHHYPLAANWKNSIENYSECYHCPNRHPSLVETALDISRYRIKVYPGYHRHITGDVGDQQGYAITHKGNESSHEFGSWFVWPNMVFEVYPGGNLTVFHHTPAGAEQTIQETEWYFSAETPTHAEQEVIDFVHTVRLEDIPICESVQQGLHSKGYRQGHLIVDQGRTDVSEHAVHDFQRQVASALRADRQSS</sequence>
<dbReference type="InterPro" id="IPR017941">
    <property type="entry name" value="Rieske_2Fe-2S"/>
</dbReference>
<proteinExistence type="predicted"/>
<evidence type="ECO:0000256" key="1">
    <source>
        <dbReference type="ARBA" id="ARBA00001962"/>
    </source>
</evidence>
<dbReference type="Pfam" id="PF00355">
    <property type="entry name" value="Rieske"/>
    <property type="match status" value="1"/>
</dbReference>
<dbReference type="InterPro" id="IPR015879">
    <property type="entry name" value="Ring_hydroxy_dOase_asu_C_dom"/>
</dbReference>
<dbReference type="SUPFAM" id="SSF55961">
    <property type="entry name" value="Bet v1-like"/>
    <property type="match status" value="1"/>
</dbReference>
<dbReference type="EMBL" id="CZRL01000082">
    <property type="protein sequence ID" value="CUS52551.1"/>
    <property type="molecule type" value="Genomic_DNA"/>
</dbReference>
<dbReference type="Gene3D" id="3.90.380.10">
    <property type="entry name" value="Naphthalene 1,2-dioxygenase Alpha Subunit, Chain A, domain 1"/>
    <property type="match status" value="2"/>
</dbReference>
<organism evidence="8">
    <name type="scientific">hydrothermal vent metagenome</name>
    <dbReference type="NCBI Taxonomy" id="652676"/>
    <lineage>
        <taxon>unclassified sequences</taxon>
        <taxon>metagenomes</taxon>
        <taxon>ecological metagenomes</taxon>
    </lineage>
</organism>
<evidence type="ECO:0000313" key="8">
    <source>
        <dbReference type="EMBL" id="CUS52551.1"/>
    </source>
</evidence>
<reference evidence="8" key="1">
    <citation type="submission" date="2015-10" db="EMBL/GenBank/DDBJ databases">
        <authorList>
            <person name="Gilbert D.G."/>
        </authorList>
    </citation>
    <scope>NUCLEOTIDE SEQUENCE</scope>
</reference>
<dbReference type="SUPFAM" id="SSF50022">
    <property type="entry name" value="ISP domain"/>
    <property type="match status" value="1"/>
</dbReference>
<dbReference type="InterPro" id="IPR001663">
    <property type="entry name" value="Rng_hydr_dOase-A"/>
</dbReference>
<evidence type="ECO:0000256" key="4">
    <source>
        <dbReference type="ARBA" id="ARBA00023002"/>
    </source>
</evidence>
<dbReference type="Gene3D" id="2.102.10.10">
    <property type="entry name" value="Rieske [2Fe-2S] iron-sulphur domain"/>
    <property type="match status" value="1"/>
</dbReference>